<keyword evidence="2" id="KW-0614">Plasmid</keyword>
<dbReference type="InterPro" id="IPR029032">
    <property type="entry name" value="AhpD-like"/>
</dbReference>
<dbReference type="GO" id="GO:0051920">
    <property type="term" value="F:peroxiredoxin activity"/>
    <property type="evidence" value="ECO:0007669"/>
    <property type="project" value="InterPro"/>
</dbReference>
<dbReference type="OrthoDB" id="3667834at2"/>
<dbReference type="Pfam" id="PF02627">
    <property type="entry name" value="CMD"/>
    <property type="match status" value="1"/>
</dbReference>
<dbReference type="KEGG" id="pspw:BJG93_29880"/>
<dbReference type="SUPFAM" id="SSF69118">
    <property type="entry name" value="AhpD-like"/>
    <property type="match status" value="1"/>
</dbReference>
<evidence type="ECO:0000313" key="3">
    <source>
        <dbReference type="Proteomes" id="UP000179860"/>
    </source>
</evidence>
<geneLocation type="plasmid" evidence="2 3">
    <name>pl1WSM5005</name>
</geneLocation>
<evidence type="ECO:0000259" key="1">
    <source>
        <dbReference type="Pfam" id="PF02627"/>
    </source>
</evidence>
<dbReference type="Gene3D" id="1.20.1290.10">
    <property type="entry name" value="AhpD-like"/>
    <property type="match status" value="1"/>
</dbReference>
<proteinExistence type="predicted"/>
<gene>
    <name evidence="2" type="ORF">BJG93_29880</name>
</gene>
<evidence type="ECO:0000313" key="2">
    <source>
        <dbReference type="EMBL" id="APA89687.1"/>
    </source>
</evidence>
<sequence length="193" mass="20459">MFRLQIPATIKAAPAASQPFLEAVNKKLGVVPNLFRLIANSPAALEGYLGLAGALEKGALPAQTGERIALAVAEINGCDYCMSAHSYLGKNVAKLDDAEMSANRNGGSNEPKAAPAVQFAAKVAHERGRVSDEDLRVLKEAGYTDAQIVEIVVHIALSVLTNYANVVANTEIDFPVVRTYQGPNNGTRTLLDT</sequence>
<reference evidence="2" key="2">
    <citation type="submission" date="2021-06" db="EMBL/GenBank/DDBJ databases">
        <authorList>
            <person name="Rogers T.H."/>
            <person name="Ramsay J.P."/>
            <person name="Wang P."/>
            <person name="Terpolilli J."/>
        </authorList>
    </citation>
    <scope>NUCLEOTIDE SEQUENCE [LARGE SCALE GENOMIC DNA]</scope>
    <source>
        <strain evidence="2">WSM5005</strain>
        <plasmid evidence="2">pl1WSM5005</plasmid>
    </source>
</reference>
<dbReference type="PANTHER" id="PTHR35446:SF3">
    <property type="entry name" value="CMD DOMAIN-CONTAINING PROTEIN"/>
    <property type="match status" value="1"/>
</dbReference>
<reference evidence="2" key="1">
    <citation type="submission" date="2016-09" db="EMBL/GenBank/DDBJ databases">
        <title>The Complete Genome of Burkholderia sprentiae wsm5005.</title>
        <authorList>
            <person name="De Meyer S."/>
            <person name="Wang P."/>
            <person name="Terpolilli J."/>
        </authorList>
    </citation>
    <scope>NUCLEOTIDE SEQUENCE [LARGE SCALE GENOMIC DNA]</scope>
    <source>
        <strain evidence="2">WSM5005</strain>
        <plasmid evidence="2">pl1WSM5005</plasmid>
    </source>
</reference>
<organism evidence="2 3">
    <name type="scientific">Paraburkholderia sprentiae WSM5005</name>
    <dbReference type="NCBI Taxonomy" id="754502"/>
    <lineage>
        <taxon>Bacteria</taxon>
        <taxon>Pseudomonadati</taxon>
        <taxon>Pseudomonadota</taxon>
        <taxon>Betaproteobacteria</taxon>
        <taxon>Burkholderiales</taxon>
        <taxon>Burkholderiaceae</taxon>
        <taxon>Paraburkholderia</taxon>
    </lineage>
</organism>
<dbReference type="InterPro" id="IPR004675">
    <property type="entry name" value="AhpD_core"/>
</dbReference>
<dbReference type="AlphaFoldDB" id="A0A1I9YU18"/>
<dbReference type="NCBIfam" id="TIGR00778">
    <property type="entry name" value="ahpD_dom"/>
    <property type="match status" value="1"/>
</dbReference>
<feature type="domain" description="Carboxymuconolactone decarboxylase-like" evidence="1">
    <location>
        <begin position="42"/>
        <end position="92"/>
    </location>
</feature>
<dbReference type="PANTHER" id="PTHR35446">
    <property type="entry name" value="SI:CH211-175M2.5"/>
    <property type="match status" value="1"/>
</dbReference>
<dbReference type="RefSeq" id="WP_027194216.1">
    <property type="nucleotide sequence ID" value="NZ_CP017563.2"/>
</dbReference>
<accession>A0A1I9YU18</accession>
<name>A0A1I9YU18_9BURK</name>
<keyword evidence="3" id="KW-1185">Reference proteome</keyword>
<dbReference type="InterPro" id="IPR003779">
    <property type="entry name" value="CMD-like"/>
</dbReference>
<dbReference type="EMBL" id="CP017563">
    <property type="protein sequence ID" value="APA89687.1"/>
    <property type="molecule type" value="Genomic_DNA"/>
</dbReference>
<dbReference type="Proteomes" id="UP000179860">
    <property type="component" value="Plasmid pl1WSM5005"/>
</dbReference>
<protein>
    <submittedName>
        <fullName evidence="2">Carboxymuconolactone decarboxylase family protein</fullName>
    </submittedName>
</protein>